<proteinExistence type="predicted"/>
<dbReference type="Gene3D" id="3.30.457.10">
    <property type="entry name" value="Copper amine oxidase-like, N-terminal domain"/>
    <property type="match status" value="1"/>
</dbReference>
<accession>A0A926EJH3</accession>
<dbReference type="Proteomes" id="UP000655830">
    <property type="component" value="Unassembled WGS sequence"/>
</dbReference>
<dbReference type="Pfam" id="PF07833">
    <property type="entry name" value="Cu_amine_oxidN1"/>
    <property type="match status" value="1"/>
</dbReference>
<dbReference type="RefSeq" id="WP_249334303.1">
    <property type="nucleotide sequence ID" value="NZ_JACRSY010000049.1"/>
</dbReference>
<organism evidence="3 4">
    <name type="scientific">Zhenhengia yiwuensis</name>
    <dbReference type="NCBI Taxonomy" id="2763666"/>
    <lineage>
        <taxon>Bacteria</taxon>
        <taxon>Bacillati</taxon>
        <taxon>Bacillota</taxon>
        <taxon>Clostridia</taxon>
        <taxon>Lachnospirales</taxon>
        <taxon>Lachnospiraceae</taxon>
        <taxon>Zhenhengia</taxon>
    </lineage>
</organism>
<reference evidence="3" key="1">
    <citation type="submission" date="2020-08" db="EMBL/GenBank/DDBJ databases">
        <title>Genome public.</title>
        <authorList>
            <person name="Liu C."/>
            <person name="Sun Q."/>
        </authorList>
    </citation>
    <scope>NUCLEOTIDE SEQUENCE</scope>
    <source>
        <strain evidence="3">NSJ-12</strain>
    </source>
</reference>
<dbReference type="InterPro" id="IPR012854">
    <property type="entry name" value="Cu_amine_oxidase-like_N"/>
</dbReference>
<protein>
    <submittedName>
        <fullName evidence="3">Copper amine oxidase N-terminal domain-containing protein</fullName>
    </submittedName>
</protein>
<dbReference type="InterPro" id="IPR036582">
    <property type="entry name" value="Mao_N_sf"/>
</dbReference>
<sequence>MKLNLKIAIIASIILGLSTSIMAKEIIASNMAQNLVKKEQVSEHTNAKPAPHIKMVIDGKQQQLTDPMLLENGRVFLPIRNVGKLLGINVDYLEKEKIAVAYNEKAYLELPLGYNTAVKDQTILLPVDANNKDTRIITYNNRTYLPVRFVSENLGFNITYANNTVTVNTKGDTPDVPNTNGQLDVSNMNPSDPNNAHNLNAFKDGRSLSVMPKAPWSQVKKPEGVSDKYWNNCSKSYNNGVVMATGKLSDMPKDLNIVKNGVEDFDAKTSTVPKITVNSKGALVSSRGGAPTVIFFNDGTTVQVNMGADASMGRDENGNYKPGKGVDDIACIVVADVESRAAYVFQVTGE</sequence>
<comment type="caution">
    <text evidence="3">The sequence shown here is derived from an EMBL/GenBank/DDBJ whole genome shotgun (WGS) entry which is preliminary data.</text>
</comment>
<keyword evidence="4" id="KW-1185">Reference proteome</keyword>
<gene>
    <name evidence="3" type="ORF">H8718_18065</name>
</gene>
<dbReference type="SUPFAM" id="SSF55383">
    <property type="entry name" value="Copper amine oxidase, domain N"/>
    <property type="match status" value="1"/>
</dbReference>
<feature type="domain" description="Copper amine oxidase-like N-terminal" evidence="2">
    <location>
        <begin position="56"/>
        <end position="168"/>
    </location>
</feature>
<name>A0A926EJH3_9FIRM</name>
<evidence type="ECO:0000256" key="1">
    <source>
        <dbReference type="SAM" id="MobiDB-lite"/>
    </source>
</evidence>
<evidence type="ECO:0000259" key="2">
    <source>
        <dbReference type="Pfam" id="PF07833"/>
    </source>
</evidence>
<evidence type="ECO:0000313" key="3">
    <source>
        <dbReference type="EMBL" id="MBC8581398.1"/>
    </source>
</evidence>
<feature type="region of interest" description="Disordered" evidence="1">
    <location>
        <begin position="169"/>
        <end position="196"/>
    </location>
</feature>
<dbReference type="EMBL" id="JACRSY010000049">
    <property type="protein sequence ID" value="MBC8581398.1"/>
    <property type="molecule type" value="Genomic_DNA"/>
</dbReference>
<evidence type="ECO:0000313" key="4">
    <source>
        <dbReference type="Proteomes" id="UP000655830"/>
    </source>
</evidence>
<dbReference type="AlphaFoldDB" id="A0A926EJH3"/>